<dbReference type="NCBIfam" id="TIGR00711">
    <property type="entry name" value="efflux_EmrB"/>
    <property type="match status" value="1"/>
</dbReference>
<feature type="transmembrane region" description="Helical" evidence="8">
    <location>
        <begin position="177"/>
        <end position="195"/>
    </location>
</feature>
<dbReference type="Gene3D" id="1.20.1250.20">
    <property type="entry name" value="MFS general substrate transporter like domains"/>
    <property type="match status" value="2"/>
</dbReference>
<feature type="transmembrane region" description="Helical" evidence="8">
    <location>
        <begin position="89"/>
        <end position="107"/>
    </location>
</feature>
<dbReference type="InterPro" id="IPR004638">
    <property type="entry name" value="EmrB-like"/>
</dbReference>
<sequence>MSDQPNAASPPASEPPAPEPRATAPQAAALRPTAPSDPGTTDDAKLDPALIRLAATVMLGAIMVILDTTIVSVAIHALGNEFDTSLSTISWVTTGYLLALAVVIPLAGWSVQRFGAVRMWNISLSLFVLGSVLCGVAWSAQALIAFRILQGIGGGMIMPICMTLLAQAAGPKRMNRVMSIVGVPTLIAPVLGPVVGGLIVDHLSWRWIFYVNVPIGAVALFLAWRVLPRGDRGSASHRLDVPGLALISPGLAALVYGLSEAGNGGGFGAAKVQVSIAVGLVLLVGFVVHALRHDNALLDLRLFRNRTFTVASIATFVIGALLFGALFLLPLYWQVARGESASAAGLLLAPQGLGAMIAMAISGRVADRRGPRAVVPVGMALSLLGTVAFTQVDGHTNIALLTSALFVRGLGFGATMMPAMAAAYATLEPSAVPRATTTLNIVQRVGGSLATALVAVELQHAIAHRVPGAAGGAALAESAGVKLPGPIADQVGEAFGVTFWWIVALTVVGLIASLFLPGRPVTAPAASGGGPSSSGGPSASITSDASDASGGEAFADGRSASPPIEQPVAAK</sequence>
<feature type="transmembrane region" description="Helical" evidence="8">
    <location>
        <begin position="53"/>
        <end position="77"/>
    </location>
</feature>
<evidence type="ECO:0000256" key="3">
    <source>
        <dbReference type="ARBA" id="ARBA00022475"/>
    </source>
</evidence>
<evidence type="ECO:0000256" key="4">
    <source>
        <dbReference type="ARBA" id="ARBA00022692"/>
    </source>
</evidence>
<comment type="caution">
    <text evidence="10">The sequence shown here is derived from an EMBL/GenBank/DDBJ whole genome shotgun (WGS) entry which is preliminary data.</text>
</comment>
<name>A0ABT0JZW6_9ACTN</name>
<feature type="transmembrane region" description="Helical" evidence="8">
    <location>
        <begin position="341"/>
        <end position="361"/>
    </location>
</feature>
<evidence type="ECO:0000256" key="2">
    <source>
        <dbReference type="ARBA" id="ARBA00022448"/>
    </source>
</evidence>
<feature type="region of interest" description="Disordered" evidence="7">
    <location>
        <begin position="524"/>
        <end position="571"/>
    </location>
</feature>
<proteinExistence type="predicted"/>
<feature type="transmembrane region" description="Helical" evidence="8">
    <location>
        <begin position="119"/>
        <end position="138"/>
    </location>
</feature>
<evidence type="ECO:0000313" key="11">
    <source>
        <dbReference type="Proteomes" id="UP001201873"/>
    </source>
</evidence>
<organism evidence="10 11">
    <name type="scientific">Frankia umida</name>
    <dbReference type="NCBI Taxonomy" id="573489"/>
    <lineage>
        <taxon>Bacteria</taxon>
        <taxon>Bacillati</taxon>
        <taxon>Actinomycetota</taxon>
        <taxon>Actinomycetes</taxon>
        <taxon>Frankiales</taxon>
        <taxon>Frankiaceae</taxon>
        <taxon>Frankia</taxon>
    </lineage>
</organism>
<keyword evidence="6 8" id="KW-0472">Membrane</keyword>
<dbReference type="PANTHER" id="PTHR23501:SF1">
    <property type="entry name" value="TRANSPORT PROTEIN HSRA-RELATED"/>
    <property type="match status" value="1"/>
</dbReference>
<feature type="transmembrane region" description="Helical" evidence="8">
    <location>
        <begin position="239"/>
        <end position="258"/>
    </location>
</feature>
<dbReference type="RefSeq" id="WP_248825364.1">
    <property type="nucleotide sequence ID" value="NZ_JALKFT010000014.1"/>
</dbReference>
<dbReference type="InterPro" id="IPR011701">
    <property type="entry name" value="MFS"/>
</dbReference>
<dbReference type="Pfam" id="PF07690">
    <property type="entry name" value="MFS_1"/>
    <property type="match status" value="1"/>
</dbReference>
<dbReference type="InterPro" id="IPR036259">
    <property type="entry name" value="MFS_trans_sf"/>
</dbReference>
<gene>
    <name evidence="10" type="ORF">MXD59_15035</name>
</gene>
<dbReference type="SUPFAM" id="SSF103473">
    <property type="entry name" value="MFS general substrate transporter"/>
    <property type="match status" value="1"/>
</dbReference>
<comment type="subcellular location">
    <subcellularLocation>
        <location evidence="1">Cell membrane</location>
        <topology evidence="1">Multi-pass membrane protein</topology>
    </subcellularLocation>
</comment>
<feature type="region of interest" description="Disordered" evidence="7">
    <location>
        <begin position="1"/>
        <end position="43"/>
    </location>
</feature>
<evidence type="ECO:0000313" key="10">
    <source>
        <dbReference type="EMBL" id="MCK9877072.1"/>
    </source>
</evidence>
<feature type="transmembrane region" description="Helical" evidence="8">
    <location>
        <begin position="398"/>
        <end position="424"/>
    </location>
</feature>
<feature type="transmembrane region" description="Helical" evidence="8">
    <location>
        <begin position="373"/>
        <end position="392"/>
    </location>
</feature>
<evidence type="ECO:0000256" key="8">
    <source>
        <dbReference type="SAM" id="Phobius"/>
    </source>
</evidence>
<evidence type="ECO:0000256" key="5">
    <source>
        <dbReference type="ARBA" id="ARBA00022989"/>
    </source>
</evidence>
<reference evidence="10 11" key="1">
    <citation type="submission" date="2022-04" db="EMBL/GenBank/DDBJ databases">
        <title>Genome diversity in the genus Frankia.</title>
        <authorList>
            <person name="Carlos-Shanley C."/>
            <person name="Hahn D."/>
        </authorList>
    </citation>
    <scope>NUCLEOTIDE SEQUENCE [LARGE SCALE GENOMIC DNA]</scope>
    <source>
        <strain evidence="10 11">Ag45/Mut15</strain>
    </source>
</reference>
<feature type="transmembrane region" description="Helical" evidence="8">
    <location>
        <begin position="144"/>
        <end position="165"/>
    </location>
</feature>
<dbReference type="InterPro" id="IPR020846">
    <property type="entry name" value="MFS_dom"/>
</dbReference>
<feature type="compositionally biased region" description="Low complexity" evidence="7">
    <location>
        <begin position="1"/>
        <end position="11"/>
    </location>
</feature>
<protein>
    <submittedName>
        <fullName evidence="10">DHA2 family efflux MFS transporter permease subunit</fullName>
    </submittedName>
</protein>
<feature type="transmembrane region" description="Helical" evidence="8">
    <location>
        <begin position="207"/>
        <end position="227"/>
    </location>
</feature>
<keyword evidence="3" id="KW-1003">Cell membrane</keyword>
<keyword evidence="5 8" id="KW-1133">Transmembrane helix</keyword>
<feature type="transmembrane region" description="Helical" evidence="8">
    <location>
        <begin position="494"/>
        <end position="516"/>
    </location>
</feature>
<evidence type="ECO:0000259" key="9">
    <source>
        <dbReference type="PROSITE" id="PS50850"/>
    </source>
</evidence>
<keyword evidence="11" id="KW-1185">Reference proteome</keyword>
<evidence type="ECO:0000256" key="6">
    <source>
        <dbReference type="ARBA" id="ARBA00023136"/>
    </source>
</evidence>
<dbReference type="PROSITE" id="PS50850">
    <property type="entry name" value="MFS"/>
    <property type="match status" value="1"/>
</dbReference>
<evidence type="ECO:0000256" key="1">
    <source>
        <dbReference type="ARBA" id="ARBA00004651"/>
    </source>
</evidence>
<dbReference type="CDD" id="cd17503">
    <property type="entry name" value="MFS_LmrB_MDR_like"/>
    <property type="match status" value="1"/>
</dbReference>
<keyword evidence="4 8" id="KW-0812">Transmembrane</keyword>
<feature type="domain" description="Major facilitator superfamily (MFS) profile" evidence="9">
    <location>
        <begin position="53"/>
        <end position="521"/>
    </location>
</feature>
<dbReference type="PANTHER" id="PTHR23501">
    <property type="entry name" value="MAJOR FACILITATOR SUPERFAMILY"/>
    <property type="match status" value="1"/>
</dbReference>
<keyword evidence="2" id="KW-0813">Transport</keyword>
<dbReference type="Proteomes" id="UP001201873">
    <property type="component" value="Unassembled WGS sequence"/>
</dbReference>
<evidence type="ECO:0000256" key="7">
    <source>
        <dbReference type="SAM" id="MobiDB-lite"/>
    </source>
</evidence>
<accession>A0ABT0JZW6</accession>
<feature type="transmembrane region" description="Helical" evidence="8">
    <location>
        <begin position="308"/>
        <end position="329"/>
    </location>
</feature>
<dbReference type="EMBL" id="JALKFT010000014">
    <property type="protein sequence ID" value="MCK9877072.1"/>
    <property type="molecule type" value="Genomic_DNA"/>
</dbReference>
<feature type="compositionally biased region" description="Low complexity" evidence="7">
    <location>
        <begin position="20"/>
        <end position="34"/>
    </location>
</feature>
<feature type="compositionally biased region" description="Low complexity" evidence="7">
    <location>
        <begin position="534"/>
        <end position="549"/>
    </location>
</feature>
<feature type="transmembrane region" description="Helical" evidence="8">
    <location>
        <begin position="270"/>
        <end position="288"/>
    </location>
</feature>